<dbReference type="Gene3D" id="3.40.50.12780">
    <property type="entry name" value="N-terminal domain of ligase-like"/>
    <property type="match status" value="1"/>
</dbReference>
<dbReference type="OMA" id="HITGRKT"/>
<dbReference type="GO" id="GO:0016405">
    <property type="term" value="F:CoA-ligase activity"/>
    <property type="evidence" value="ECO:0000318"/>
    <property type="project" value="GO_Central"/>
</dbReference>
<sequence length="549" mass="60126">MVNSPMTPESTIDARSGFCSESKIFHSIRPTVILPPNKLHISIPTYVFSLLHQNETSPSSTAFINATTGEKLTYTDLRSKFLSLASALLTSSPNADVGLSKGDVAFVLSPTCLEIPILYFALLSIGVVVCPSNSVSTRKEIDHQLELVKPTIVFATTSTAHLISPDKNITTVLIDSDWFQSCLQHPVKIDLKDAGNVKQSDTAVILFSSGTSGKAKAAELSHRSYIAMIAGFQVLRRCSEVMLLIAPMFHSLGFFFAIKGVALGDTTVVIGQRVGLSDMLRVAEKYKVTTMTTSPPMVVAMSRLDDINKINLSALKIVICGGAPLQQASTLHFTAKFPSILIEQGYGSTEGGSVTSMFTREECQNFKSVGRLFSNIEAKIIDVDTKEALPVGKCGELYLRSPTIMKGYLGDEKETDLNVDSNGWLITGDLCYFDEEGYLYIVDRLKELIKYKAYQVPPVELEQVLANHCEIIDCAVVPYPDEESGQLPMAFIVKQKESSISESEIMTFVAKQVAPYKKIRKVMFVDSIPKTPSGKILRRELANQGLSSN</sequence>
<evidence type="ECO:0000256" key="1">
    <source>
        <dbReference type="ARBA" id="ARBA00006432"/>
    </source>
</evidence>
<dbReference type="STRING" id="29655.A0A0K9NKJ0"/>
<dbReference type="PANTHER" id="PTHR24096">
    <property type="entry name" value="LONG-CHAIN-FATTY-ACID--COA LIGASE"/>
    <property type="match status" value="1"/>
</dbReference>
<dbReference type="EMBL" id="LFYR01002109">
    <property type="protein sequence ID" value="KMZ57113.1"/>
    <property type="molecule type" value="Genomic_DNA"/>
</dbReference>
<comment type="catalytic activity">
    <reaction evidence="5">
        <text>(E)-4-coumarate + ATP + CoA = (E)-4-coumaroyl-CoA + AMP + diphosphate</text>
        <dbReference type="Rhea" id="RHEA:19641"/>
        <dbReference type="ChEBI" id="CHEBI:12876"/>
        <dbReference type="ChEBI" id="CHEBI:30616"/>
        <dbReference type="ChEBI" id="CHEBI:33019"/>
        <dbReference type="ChEBI" id="CHEBI:57287"/>
        <dbReference type="ChEBI" id="CHEBI:85008"/>
        <dbReference type="ChEBI" id="CHEBI:456215"/>
        <dbReference type="EC" id="6.2.1.12"/>
    </reaction>
    <physiologicalReaction direction="left-to-right" evidence="5">
        <dbReference type="Rhea" id="RHEA:19642"/>
    </physiologicalReaction>
</comment>
<dbReference type="InterPro" id="IPR042099">
    <property type="entry name" value="ANL_N_sf"/>
</dbReference>
<keyword evidence="4" id="KW-0547">Nucleotide-binding</keyword>
<evidence type="ECO:0000256" key="5">
    <source>
        <dbReference type="ARBA" id="ARBA00034252"/>
    </source>
</evidence>
<dbReference type="OrthoDB" id="10253869at2759"/>
<dbReference type="Gene3D" id="3.30.300.30">
    <property type="match status" value="1"/>
</dbReference>
<evidence type="ECO:0000256" key="2">
    <source>
        <dbReference type="ARBA" id="ARBA00012959"/>
    </source>
</evidence>
<keyword evidence="4" id="KW-0067">ATP-binding</keyword>
<evidence type="ECO:0000313" key="9">
    <source>
        <dbReference type="Proteomes" id="UP000036987"/>
    </source>
</evidence>
<comment type="similarity">
    <text evidence="1">Belongs to the ATP-dependent AMP-binding enzyme family.</text>
</comment>
<reference evidence="9" key="1">
    <citation type="journal article" date="2016" name="Nature">
        <title>The genome of the seagrass Zostera marina reveals angiosperm adaptation to the sea.</title>
        <authorList>
            <person name="Olsen J.L."/>
            <person name="Rouze P."/>
            <person name="Verhelst B."/>
            <person name="Lin Y.-C."/>
            <person name="Bayer T."/>
            <person name="Collen J."/>
            <person name="Dattolo E."/>
            <person name="De Paoli E."/>
            <person name="Dittami S."/>
            <person name="Maumus F."/>
            <person name="Michel G."/>
            <person name="Kersting A."/>
            <person name="Lauritano C."/>
            <person name="Lohaus R."/>
            <person name="Toepel M."/>
            <person name="Tonon T."/>
            <person name="Vanneste K."/>
            <person name="Amirebrahimi M."/>
            <person name="Brakel J."/>
            <person name="Bostroem C."/>
            <person name="Chovatia M."/>
            <person name="Grimwood J."/>
            <person name="Jenkins J.W."/>
            <person name="Jueterbock A."/>
            <person name="Mraz A."/>
            <person name="Stam W.T."/>
            <person name="Tice H."/>
            <person name="Bornberg-Bauer E."/>
            <person name="Green P.J."/>
            <person name="Pearson G.A."/>
            <person name="Procaccini G."/>
            <person name="Duarte C.M."/>
            <person name="Schmutz J."/>
            <person name="Reusch T.B.H."/>
            <person name="Van de Peer Y."/>
        </authorList>
    </citation>
    <scope>NUCLEOTIDE SEQUENCE [LARGE SCALE GENOMIC DNA]</scope>
    <source>
        <strain evidence="9">cv. Finnish</strain>
    </source>
</reference>
<accession>A0A0K9NKJ0</accession>
<dbReference type="Proteomes" id="UP000036987">
    <property type="component" value="Unassembled WGS sequence"/>
</dbReference>
<dbReference type="PANTHER" id="PTHR24096:SF251">
    <property type="entry name" value="4-COUMARATE--COA LIGASE-LIKE 9"/>
    <property type="match status" value="1"/>
</dbReference>
<organism evidence="8 9">
    <name type="scientific">Zostera marina</name>
    <name type="common">Eelgrass</name>
    <dbReference type="NCBI Taxonomy" id="29655"/>
    <lineage>
        <taxon>Eukaryota</taxon>
        <taxon>Viridiplantae</taxon>
        <taxon>Streptophyta</taxon>
        <taxon>Embryophyta</taxon>
        <taxon>Tracheophyta</taxon>
        <taxon>Spermatophyta</taxon>
        <taxon>Magnoliopsida</taxon>
        <taxon>Liliopsida</taxon>
        <taxon>Zosteraceae</taxon>
        <taxon>Zostera</taxon>
    </lineage>
</organism>
<dbReference type="SUPFAM" id="SSF56801">
    <property type="entry name" value="Acetyl-CoA synthetase-like"/>
    <property type="match status" value="1"/>
</dbReference>
<dbReference type="InterPro" id="IPR000873">
    <property type="entry name" value="AMP-dep_synth/lig_dom"/>
</dbReference>
<dbReference type="GO" id="GO:0016207">
    <property type="term" value="F:4-coumarate-CoA ligase activity"/>
    <property type="evidence" value="ECO:0007669"/>
    <property type="project" value="UniProtKB-EC"/>
</dbReference>
<feature type="domain" description="AMP-binding enzyme C-terminal" evidence="7">
    <location>
        <begin position="460"/>
        <end position="535"/>
    </location>
</feature>
<gene>
    <name evidence="8" type="ORF">ZOSMA_89G00660</name>
</gene>
<dbReference type="GO" id="GO:0005524">
    <property type="term" value="F:ATP binding"/>
    <property type="evidence" value="ECO:0007669"/>
    <property type="project" value="UniProtKB-KW"/>
</dbReference>
<dbReference type="GO" id="GO:0009698">
    <property type="term" value="P:phenylpropanoid metabolic process"/>
    <property type="evidence" value="ECO:0007669"/>
    <property type="project" value="UniProtKB-ARBA"/>
</dbReference>
<dbReference type="FunFam" id="3.30.300.30:FF:000007">
    <property type="entry name" value="4-coumarate--CoA ligase 2"/>
    <property type="match status" value="1"/>
</dbReference>
<dbReference type="GO" id="GO:0106290">
    <property type="term" value="F:trans-cinnamate-CoA ligase activity"/>
    <property type="evidence" value="ECO:0007669"/>
    <property type="project" value="UniProtKB-ARBA"/>
</dbReference>
<evidence type="ECO:0000259" key="7">
    <source>
        <dbReference type="Pfam" id="PF13193"/>
    </source>
</evidence>
<dbReference type="Pfam" id="PF13193">
    <property type="entry name" value="AMP-binding_C"/>
    <property type="match status" value="1"/>
</dbReference>
<protein>
    <recommendedName>
        <fullName evidence="2">4-coumarate--CoA ligase</fullName>
        <ecNumber evidence="2">6.2.1.12</ecNumber>
    </recommendedName>
</protein>
<keyword evidence="3 8" id="KW-0436">Ligase</keyword>
<proteinExistence type="inferred from homology"/>
<evidence type="ECO:0000256" key="4">
    <source>
        <dbReference type="ARBA" id="ARBA00022840"/>
    </source>
</evidence>
<dbReference type="PROSITE" id="PS00455">
    <property type="entry name" value="AMP_BINDING"/>
    <property type="match status" value="1"/>
</dbReference>
<name>A0A0K9NKJ0_ZOSMR</name>
<dbReference type="AlphaFoldDB" id="A0A0K9NKJ0"/>
<dbReference type="InterPro" id="IPR025110">
    <property type="entry name" value="AMP-bd_C"/>
</dbReference>
<feature type="domain" description="AMP-dependent synthetase/ligase" evidence="6">
    <location>
        <begin position="52"/>
        <end position="409"/>
    </location>
</feature>
<evidence type="ECO:0000313" key="8">
    <source>
        <dbReference type="EMBL" id="KMZ57113.1"/>
    </source>
</evidence>
<comment type="caution">
    <text evidence="8">The sequence shown here is derived from an EMBL/GenBank/DDBJ whole genome shotgun (WGS) entry which is preliminary data.</text>
</comment>
<dbReference type="InterPro" id="IPR020845">
    <property type="entry name" value="AMP-binding_CS"/>
</dbReference>
<dbReference type="InterPro" id="IPR045851">
    <property type="entry name" value="AMP-bd_C_sf"/>
</dbReference>
<evidence type="ECO:0000259" key="6">
    <source>
        <dbReference type="Pfam" id="PF00501"/>
    </source>
</evidence>
<dbReference type="EC" id="6.2.1.12" evidence="2"/>
<keyword evidence="9" id="KW-1185">Reference proteome</keyword>
<dbReference type="Pfam" id="PF00501">
    <property type="entry name" value="AMP-binding"/>
    <property type="match status" value="1"/>
</dbReference>
<evidence type="ECO:0000256" key="3">
    <source>
        <dbReference type="ARBA" id="ARBA00022598"/>
    </source>
</evidence>